<dbReference type="OrthoDB" id="853311at2"/>
<sequence length="83" mass="9569">MLNTNADERINSRRGQHSTSRYFTMLMAVVYVGLGAFLIAAPPGIFHLTLTTRRVVGGLFILYGLIRFVRAFRQHFRKRHDAF</sequence>
<organism evidence="2 3">
    <name type="scientific">Hymenobacter jeollabukensis</name>
    <dbReference type="NCBI Taxonomy" id="2025313"/>
    <lineage>
        <taxon>Bacteria</taxon>
        <taxon>Pseudomonadati</taxon>
        <taxon>Bacteroidota</taxon>
        <taxon>Cytophagia</taxon>
        <taxon>Cytophagales</taxon>
        <taxon>Hymenobacteraceae</taxon>
        <taxon>Hymenobacter</taxon>
    </lineage>
</organism>
<evidence type="ECO:0000313" key="2">
    <source>
        <dbReference type="EMBL" id="TLM95471.1"/>
    </source>
</evidence>
<dbReference type="EMBL" id="VAJM01000002">
    <property type="protein sequence ID" value="TLM95471.1"/>
    <property type="molecule type" value="Genomic_DNA"/>
</dbReference>
<dbReference type="Proteomes" id="UP000305517">
    <property type="component" value="Unassembled WGS sequence"/>
</dbReference>
<keyword evidence="3" id="KW-1185">Reference proteome</keyword>
<protein>
    <recommendedName>
        <fullName evidence="4">DUF308 domain-containing protein</fullName>
    </recommendedName>
</protein>
<dbReference type="AlphaFoldDB" id="A0A5R8WUN0"/>
<evidence type="ECO:0000313" key="3">
    <source>
        <dbReference type="Proteomes" id="UP000305517"/>
    </source>
</evidence>
<evidence type="ECO:0000256" key="1">
    <source>
        <dbReference type="SAM" id="Phobius"/>
    </source>
</evidence>
<keyword evidence="1" id="KW-0812">Transmembrane</keyword>
<reference evidence="2 3" key="1">
    <citation type="submission" date="2019-05" db="EMBL/GenBank/DDBJ databases">
        <title>Hymenobacter edaphi sp. nov., isolated from abandoned arsenic-contaminated farmland soil.</title>
        <authorList>
            <person name="Nie L."/>
        </authorList>
    </citation>
    <scope>NUCLEOTIDE SEQUENCE [LARGE SCALE GENOMIC DNA]</scope>
    <source>
        <strain evidence="2 3">1-3-3-8</strain>
    </source>
</reference>
<evidence type="ECO:0008006" key="4">
    <source>
        <dbReference type="Google" id="ProtNLM"/>
    </source>
</evidence>
<gene>
    <name evidence="2" type="ORF">FDY95_06700</name>
</gene>
<feature type="transmembrane region" description="Helical" evidence="1">
    <location>
        <begin position="51"/>
        <end position="69"/>
    </location>
</feature>
<comment type="caution">
    <text evidence="2">The sequence shown here is derived from an EMBL/GenBank/DDBJ whole genome shotgun (WGS) entry which is preliminary data.</text>
</comment>
<keyword evidence="1" id="KW-1133">Transmembrane helix</keyword>
<dbReference type="RefSeq" id="WP_138075968.1">
    <property type="nucleotide sequence ID" value="NZ_VAJM01000002.1"/>
</dbReference>
<keyword evidence="1" id="KW-0472">Membrane</keyword>
<feature type="transmembrane region" description="Helical" evidence="1">
    <location>
        <begin position="22"/>
        <end position="45"/>
    </location>
</feature>
<proteinExistence type="predicted"/>
<accession>A0A5R8WUN0</accession>
<name>A0A5R8WUN0_9BACT</name>